<dbReference type="FunCoup" id="A0A5K4F0J4">
    <property type="interactions" value="2346"/>
</dbReference>
<accession>A0A5K4F0J4</accession>
<feature type="active site" description="Glycyl thioester intermediate" evidence="5">
    <location>
        <position position="1348"/>
    </location>
</feature>
<reference evidence="8" key="1">
    <citation type="journal article" date="2012" name="PLoS Negl. Trop. Dis.">
        <title>A systematically improved high quality genome and transcriptome of the human blood fluke Schistosoma mansoni.</title>
        <authorList>
            <person name="Protasio A.V."/>
            <person name="Tsai I.J."/>
            <person name="Babbage A."/>
            <person name="Nichol S."/>
            <person name="Hunt M."/>
            <person name="Aslett M.A."/>
            <person name="De Silva N."/>
            <person name="Velarde G.S."/>
            <person name="Anderson T.J."/>
            <person name="Clark R.C."/>
            <person name="Davidson C."/>
            <person name="Dillon G.P."/>
            <person name="Holroyd N.E."/>
            <person name="LoVerde P.T."/>
            <person name="Lloyd C."/>
            <person name="McQuillan J."/>
            <person name="Oliveira G."/>
            <person name="Otto T.D."/>
            <person name="Parker-Manuel S.J."/>
            <person name="Quail M.A."/>
            <person name="Wilson R.A."/>
            <person name="Zerlotini A."/>
            <person name="Dunne D.W."/>
            <person name="Berriman M."/>
        </authorList>
    </citation>
    <scope>NUCLEOTIDE SEQUENCE [LARGE SCALE GENOMIC DNA]</scope>
    <source>
        <strain evidence="8">Puerto Rican</strain>
    </source>
</reference>
<dbReference type="InterPro" id="IPR035983">
    <property type="entry name" value="Hect_E3_ubiquitin_ligase"/>
</dbReference>
<name>A0A5K4F0J4_SCHMA</name>
<reference evidence="9" key="2">
    <citation type="submission" date="2019-11" db="UniProtKB">
        <authorList>
            <consortium name="WormBaseParasite"/>
        </authorList>
    </citation>
    <scope>IDENTIFICATION</scope>
    <source>
        <strain evidence="9">Puerto Rican</strain>
    </source>
</reference>
<dbReference type="GO" id="GO:0000209">
    <property type="term" value="P:protein polyubiquitination"/>
    <property type="evidence" value="ECO:0007669"/>
    <property type="project" value="InterPro"/>
</dbReference>
<evidence type="ECO:0000256" key="3">
    <source>
        <dbReference type="ARBA" id="ARBA00022679"/>
    </source>
</evidence>
<dbReference type="PANTHER" id="PTHR45700">
    <property type="entry name" value="UBIQUITIN-PROTEIN LIGASE E3C"/>
    <property type="match status" value="1"/>
</dbReference>
<dbReference type="EC" id="2.3.2.26" evidence="2"/>
<sequence length="1380" mass="158166">MYSFEGNYKSKRSLVFDHTQKLSTHALVQKTREERRSRENMVKQERSATKIQRCIRDYVERIKVKRYFIELFNELSNQLGDTINKSDFNVEHEFEHKLMKLLQCFNTCYRGKSPDQRHLFTVCRLLLSKHGKDAQISWLTNGSMDHIFTLGNSLLINIKYLSNLPSLTPSSNYTLPIRIFEELFNIFIGTSSSTKISLYSKHLYFSIEWICRYLSNHHYFNYLAYFIDQQLPSTVGYFQDVITQSRVFELVEFFKLPKARAFINLLIAPLKCASNLSGNSSQFSNPMVDLYRELVFTALNDILTPAIDDHNTYTIGERVVRSVGIEMFKLPNIHQIVINGCLTEVENKNSQLNTEQRQQQPHNGTISLIPSINLLHLFVTVAIPGMLVKCDPTTTTLSSTVHTAESSMIQDTDEDDDDNHEEAVTEEEGGDESLPVLLATESYTHYTWSGSPLEAAIIIRFVAWMFMRCLTEPHLPIVRPITNHKPLQLRSGQEEELSDDDDDNKIDDNHNTVKGMGINDQEMNMSAEFTRNTNNCSIISEDLSFQPITQLKKISVSLSHSLPALAASALSTVENFTSDLDNPDKLELIHSSSYLHYCLSQVCGLSRTSLIRINSIYSQHTIYLRCLWKLIENTKCSDKSTTINYSDPNMYSLLNILCSGELPSHLMELQSYLPLIFTFADCLHHRLLCLTDSEICDISSEVNYTNSDDYRHQQSINNNSEPSRGGCGFRADELLHVGARLRDLMLGLIDLSHPDQVPKRTRNLQTDTHCTESMEQPNYSAVLRRIKQWVEMTDLGNSPGGDLLMRNNTEWSIPDLRVLLYCWCSLLRQIERLVFQIYDWDRRCRRQQDISLPIYLLHNPQTTTTTTMTCTASTNVSSPFSSPSSSITDIARVTNSPRLPIGTPSVSQTFWLKDNLFDLLNTTESQSSWFENRGYQDTLALADAPFGYYSILNPDRNQAVLESFSLSNRQIRQILLLKKVPFVIPFEKRVKLFKILINDDSTYNRNPFRRIYNISNQPSVPLIVRRTHLYEDGFEKLSKENVPNLHQRLKVTFLNPTGLAEVGIDGGGLSREFLTEIIRAGFDPTRGFFIYASDKTLYPNPQASAITTNYLKHYYFLGRILAKAIFEGVLVDLQFAYFFLAKIVSRSGGGGVGFDYLHSLDPQLYKQLLFLKNYKGDVRDLSLDFTMVQSIFGQSETVELKPGGKHIPVTEENRVEYVHLIANYKLNKMIYPQVRAFTAGLNDVIPIDWVRLFDAEELQTLISGADMVIDVDDLRQHTFYIGNSINYTETLDCFWLVLKNFNESDKRSFLRFVTACSRPPMFGFRDLQPPFSIQITDEIERLPTASTCTNLLKLPNFRNIHILRERLLYALNANAGFEYG</sequence>
<dbReference type="FunFam" id="3.30.2160.10:FF:000002">
    <property type="entry name" value="Putative Ubiquitin-protein ligase E3C"/>
    <property type="match status" value="1"/>
</dbReference>
<dbReference type="PANTHER" id="PTHR45700:SF2">
    <property type="entry name" value="UBIQUITIN-PROTEIN LIGASE E3C"/>
    <property type="match status" value="1"/>
</dbReference>
<evidence type="ECO:0000256" key="4">
    <source>
        <dbReference type="ARBA" id="ARBA00022786"/>
    </source>
</evidence>
<dbReference type="InParanoid" id="A0A5K4F0J4"/>
<dbReference type="InterPro" id="IPR044611">
    <property type="entry name" value="E3A/B/C-like"/>
</dbReference>
<evidence type="ECO:0000259" key="7">
    <source>
        <dbReference type="PROSITE" id="PS50237"/>
    </source>
</evidence>
<dbReference type="Gene3D" id="3.90.1750.10">
    <property type="entry name" value="Hect, E3 ligase catalytic domains"/>
    <property type="match status" value="1"/>
</dbReference>
<evidence type="ECO:0000313" key="8">
    <source>
        <dbReference type="Proteomes" id="UP000008854"/>
    </source>
</evidence>
<evidence type="ECO:0000256" key="1">
    <source>
        <dbReference type="ARBA" id="ARBA00000885"/>
    </source>
</evidence>
<evidence type="ECO:0000256" key="2">
    <source>
        <dbReference type="ARBA" id="ARBA00012485"/>
    </source>
</evidence>
<feature type="region of interest" description="Disordered" evidence="6">
    <location>
        <begin position="488"/>
        <end position="517"/>
    </location>
</feature>
<keyword evidence="4 5" id="KW-0833">Ubl conjugation pathway</keyword>
<dbReference type="Gene3D" id="3.30.2410.10">
    <property type="entry name" value="Hect, E3 ligase catalytic domain"/>
    <property type="match status" value="1"/>
</dbReference>
<dbReference type="SUPFAM" id="SSF56204">
    <property type="entry name" value="Hect, E3 ligase catalytic domain"/>
    <property type="match status" value="1"/>
</dbReference>
<protein>
    <recommendedName>
        <fullName evidence="2">HECT-type E3 ubiquitin transferase</fullName>
        <ecNumber evidence="2">2.3.2.26</ecNumber>
    </recommendedName>
</protein>
<comment type="catalytic activity">
    <reaction evidence="1">
        <text>S-ubiquitinyl-[E2 ubiquitin-conjugating enzyme]-L-cysteine + [acceptor protein]-L-lysine = [E2 ubiquitin-conjugating enzyme]-L-cysteine + N(6)-ubiquitinyl-[acceptor protein]-L-lysine.</text>
        <dbReference type="EC" id="2.3.2.26"/>
    </reaction>
</comment>
<dbReference type="Gene3D" id="3.30.2160.10">
    <property type="entry name" value="Hect, E3 ligase catalytic domain"/>
    <property type="match status" value="1"/>
</dbReference>
<dbReference type="CDD" id="cd00078">
    <property type="entry name" value="HECTc"/>
    <property type="match status" value="1"/>
</dbReference>
<evidence type="ECO:0000313" key="9">
    <source>
        <dbReference type="WBParaSite" id="Smp_244800.1"/>
    </source>
</evidence>
<dbReference type="PROSITE" id="PS50237">
    <property type="entry name" value="HECT"/>
    <property type="match status" value="1"/>
</dbReference>
<feature type="region of interest" description="Disordered" evidence="6">
    <location>
        <begin position="399"/>
        <end position="434"/>
    </location>
</feature>
<feature type="domain" description="HECT" evidence="7">
    <location>
        <begin position="1041"/>
        <end position="1380"/>
    </location>
</feature>
<evidence type="ECO:0000256" key="5">
    <source>
        <dbReference type="PROSITE-ProRule" id="PRU00104"/>
    </source>
</evidence>
<feature type="compositionally biased region" description="Acidic residues" evidence="6">
    <location>
        <begin position="411"/>
        <end position="431"/>
    </location>
</feature>
<dbReference type="GO" id="GO:0061630">
    <property type="term" value="F:ubiquitin protein ligase activity"/>
    <property type="evidence" value="ECO:0007669"/>
    <property type="project" value="UniProtKB-EC"/>
</dbReference>
<dbReference type="PROSITE" id="PS50096">
    <property type="entry name" value="IQ"/>
    <property type="match status" value="1"/>
</dbReference>
<organism evidence="8 9">
    <name type="scientific">Schistosoma mansoni</name>
    <name type="common">Blood fluke</name>
    <dbReference type="NCBI Taxonomy" id="6183"/>
    <lineage>
        <taxon>Eukaryota</taxon>
        <taxon>Metazoa</taxon>
        <taxon>Spiralia</taxon>
        <taxon>Lophotrochozoa</taxon>
        <taxon>Platyhelminthes</taxon>
        <taxon>Trematoda</taxon>
        <taxon>Digenea</taxon>
        <taxon>Strigeidida</taxon>
        <taxon>Schistosomatoidea</taxon>
        <taxon>Schistosomatidae</taxon>
        <taxon>Schistosoma</taxon>
    </lineage>
</organism>
<keyword evidence="8" id="KW-1185">Reference proteome</keyword>
<evidence type="ECO:0000256" key="6">
    <source>
        <dbReference type="SAM" id="MobiDB-lite"/>
    </source>
</evidence>
<dbReference type="FunFam" id="3.30.2410.10:FF:000011">
    <property type="entry name" value="Putative Ubiquitin-protein ligase E3C"/>
    <property type="match status" value="1"/>
</dbReference>
<dbReference type="SMART" id="SM00119">
    <property type="entry name" value="HECTc"/>
    <property type="match status" value="1"/>
</dbReference>
<keyword evidence="3" id="KW-0808">Transferase</keyword>
<dbReference type="Proteomes" id="UP000008854">
    <property type="component" value="Unassembled WGS sequence"/>
</dbReference>
<dbReference type="GO" id="GO:0006511">
    <property type="term" value="P:ubiquitin-dependent protein catabolic process"/>
    <property type="evidence" value="ECO:0007669"/>
    <property type="project" value="TreeGrafter"/>
</dbReference>
<dbReference type="InterPro" id="IPR000569">
    <property type="entry name" value="HECT_dom"/>
</dbReference>
<dbReference type="Pfam" id="PF00632">
    <property type="entry name" value="HECT"/>
    <property type="match status" value="1"/>
</dbReference>
<feature type="compositionally biased region" description="Acidic residues" evidence="6">
    <location>
        <begin position="494"/>
        <end position="505"/>
    </location>
</feature>
<dbReference type="AlphaFoldDB" id="A0A5K4F0J4"/>
<dbReference type="WBParaSite" id="Smp_244800.1">
    <property type="protein sequence ID" value="Smp_244800.1"/>
    <property type="gene ID" value="Smp_244800"/>
</dbReference>
<proteinExistence type="predicted"/>
<dbReference type="STRING" id="6183.A0A5K4F0J4"/>